<dbReference type="Proteomes" id="UP000234681">
    <property type="component" value="Chromosome 1"/>
</dbReference>
<protein>
    <submittedName>
        <fullName evidence="1">RCG63532</fullName>
    </submittedName>
</protein>
<name>A6J9W5_RAT</name>
<organism evidence="1 2">
    <name type="scientific">Rattus norvegicus</name>
    <name type="common">Rat</name>
    <dbReference type="NCBI Taxonomy" id="10116"/>
    <lineage>
        <taxon>Eukaryota</taxon>
        <taxon>Metazoa</taxon>
        <taxon>Chordata</taxon>
        <taxon>Craniata</taxon>
        <taxon>Vertebrata</taxon>
        <taxon>Euteleostomi</taxon>
        <taxon>Mammalia</taxon>
        <taxon>Eutheria</taxon>
        <taxon>Euarchontoglires</taxon>
        <taxon>Glires</taxon>
        <taxon>Rodentia</taxon>
        <taxon>Myomorpha</taxon>
        <taxon>Muroidea</taxon>
        <taxon>Muridae</taxon>
        <taxon>Murinae</taxon>
        <taxon>Rattus</taxon>
    </lineage>
</organism>
<dbReference type="AlphaFoldDB" id="A6J9W5"/>
<accession>A6J9W5</accession>
<dbReference type="EMBL" id="CH473979">
    <property type="protein sequence ID" value="EDM07769.1"/>
    <property type="molecule type" value="Genomic_DNA"/>
</dbReference>
<evidence type="ECO:0000313" key="1">
    <source>
        <dbReference type="EMBL" id="EDM07769.1"/>
    </source>
</evidence>
<sequence length="18" mass="2220">MNVDQHVIRNGRYRTECK</sequence>
<gene>
    <name evidence="1" type="ORF">rCG_63532</name>
</gene>
<proteinExistence type="predicted"/>
<reference evidence="1 2" key="1">
    <citation type="submission" date="2005-09" db="EMBL/GenBank/DDBJ databases">
        <authorList>
            <person name="Mural R.J."/>
            <person name="Li P.W."/>
            <person name="Adams M.D."/>
            <person name="Amanatides P.G."/>
            <person name="Baden-Tillson H."/>
            <person name="Barnstead M."/>
            <person name="Chin S.H."/>
            <person name="Dew I."/>
            <person name="Evans C.A."/>
            <person name="Ferriera S."/>
            <person name="Flanigan M."/>
            <person name="Fosler C."/>
            <person name="Glodek A."/>
            <person name="Gu Z."/>
            <person name="Holt R.A."/>
            <person name="Jennings D."/>
            <person name="Kraft C.L."/>
            <person name="Lu F."/>
            <person name="Nguyen T."/>
            <person name="Nusskern D.R."/>
            <person name="Pfannkoch C.M."/>
            <person name="Sitter C."/>
            <person name="Sutton G.G."/>
            <person name="Venter J.C."/>
            <person name="Wang Z."/>
            <person name="Woodage T."/>
            <person name="Zheng X.H."/>
            <person name="Zhong F."/>
        </authorList>
    </citation>
    <scope>NUCLEOTIDE SEQUENCE [LARGE SCALE GENOMIC DNA]</scope>
    <source>
        <strain>BN</strain>
        <strain evidence="2">Sprague-Dawley</strain>
    </source>
</reference>
<evidence type="ECO:0000313" key="2">
    <source>
        <dbReference type="Proteomes" id="UP000234681"/>
    </source>
</evidence>